<dbReference type="SMART" id="SM01420">
    <property type="entry name" value="TRP_2"/>
    <property type="match status" value="1"/>
</dbReference>
<feature type="transmembrane region" description="Helical" evidence="11">
    <location>
        <begin position="644"/>
        <end position="666"/>
    </location>
</feature>
<gene>
    <name evidence="13" type="ORF">CUNI_LOCUS9149</name>
</gene>
<feature type="non-terminal residue" evidence="13">
    <location>
        <position position="1"/>
    </location>
</feature>
<keyword evidence="7" id="KW-0406">Ion transport</keyword>
<dbReference type="Pfam" id="PF12796">
    <property type="entry name" value="Ank_2"/>
    <property type="match status" value="1"/>
</dbReference>
<evidence type="ECO:0000256" key="10">
    <source>
        <dbReference type="PROSITE-ProRule" id="PRU00023"/>
    </source>
</evidence>
<keyword evidence="8 11" id="KW-0472">Membrane</keyword>
<name>A0A8S3Z941_9EUPU</name>
<evidence type="ECO:0000256" key="9">
    <source>
        <dbReference type="ARBA" id="ARBA00023303"/>
    </source>
</evidence>
<reference evidence="13" key="1">
    <citation type="submission" date="2021-04" db="EMBL/GenBank/DDBJ databases">
        <authorList>
            <consortium name="Molecular Ecology Group"/>
        </authorList>
    </citation>
    <scope>NUCLEOTIDE SEQUENCE</scope>
</reference>
<evidence type="ECO:0000256" key="8">
    <source>
        <dbReference type="ARBA" id="ARBA00023136"/>
    </source>
</evidence>
<dbReference type="GO" id="GO:0015279">
    <property type="term" value="F:store-operated calcium channel activity"/>
    <property type="evidence" value="ECO:0007669"/>
    <property type="project" value="TreeGrafter"/>
</dbReference>
<dbReference type="InterPro" id="IPR002110">
    <property type="entry name" value="Ankyrin_rpt"/>
</dbReference>
<evidence type="ECO:0000256" key="6">
    <source>
        <dbReference type="ARBA" id="ARBA00023043"/>
    </source>
</evidence>
<keyword evidence="9" id="KW-0407">Ion channel</keyword>
<dbReference type="NCBIfam" id="TIGR00870">
    <property type="entry name" value="trp"/>
    <property type="match status" value="1"/>
</dbReference>
<evidence type="ECO:0000256" key="2">
    <source>
        <dbReference type="ARBA" id="ARBA00022448"/>
    </source>
</evidence>
<sequence length="677" mass="77006">MDKVYLDYRESLLNAAPRMMEELGMETGEDFLGMGVFRKDVGLSNEEKQYLLSVIAYLLSVQVERGDVPSTRQYLALARKTGMNVNCLDPLGRTALLIAIENENIEMIELLLSHGVEVGDALLHAINEENVEAVEMLLHHETATKGEQQLLMQGVPSSSFTPDITPIILAGHRDNYEIIKILLDRGYRIPKPHNARCSCKDCITGSQEDSLRHSRSRINAYRALTSPSLICLSSKDPILTSFELCCELKQLSKLENEFKADYEKLAVKCQEFAVDLLEQTRGSRELAIILNHDNTSGEEQNSDKVRLSRLKLAIKCKQKKFVAHPNCQQLLGSLWYEGLPGFRRRSVLSKLAIMATIGAMFPVLSMVYLIAPKCSVGQFITKPCVKFILHCSSYLVFLFLLILVSQRVEVMKVSKEENVVVTGVKQELRGSQASLVEWVILAYVGGLMWSEIKQLWDEGAVEYIHDMWNILDFFTNSLYIATFTLRLLAYLQVKDERERHNPLASVDREHWPPYDPNLIAEALFAAANIFSSLKLVNIFTVSPYLGPLQISLGRMIMDIVKFGCVFLLVLISFACGLNHLYWYYANKHASECAKFKIPTSCDRKYRSFANLFEIVQSLYWAIYGLVDLDHAELQPRFEHEFTEFIGKLMFGVYSWIALIVLLNMLIAMMSNSYQLIY</sequence>
<proteinExistence type="predicted"/>
<evidence type="ECO:0000256" key="7">
    <source>
        <dbReference type="ARBA" id="ARBA00023065"/>
    </source>
</evidence>
<evidence type="ECO:0000256" key="3">
    <source>
        <dbReference type="ARBA" id="ARBA00022692"/>
    </source>
</evidence>
<dbReference type="InterPro" id="IPR005821">
    <property type="entry name" value="Ion_trans_dom"/>
</dbReference>
<evidence type="ECO:0000259" key="12">
    <source>
        <dbReference type="SMART" id="SM01420"/>
    </source>
</evidence>
<dbReference type="InterPro" id="IPR036770">
    <property type="entry name" value="Ankyrin_rpt-contain_sf"/>
</dbReference>
<dbReference type="InterPro" id="IPR002153">
    <property type="entry name" value="TRPC_channel"/>
</dbReference>
<dbReference type="Pfam" id="PF08344">
    <property type="entry name" value="TRP_2"/>
    <property type="match status" value="1"/>
</dbReference>
<dbReference type="Pfam" id="PF00520">
    <property type="entry name" value="Ion_trans"/>
    <property type="match status" value="1"/>
</dbReference>
<evidence type="ECO:0000256" key="11">
    <source>
        <dbReference type="SAM" id="Phobius"/>
    </source>
</evidence>
<keyword evidence="3 11" id="KW-0812">Transmembrane</keyword>
<feature type="transmembrane region" description="Helical" evidence="11">
    <location>
        <begin position="387"/>
        <end position="405"/>
    </location>
</feature>
<dbReference type="SUPFAM" id="SSF48403">
    <property type="entry name" value="Ankyrin repeat"/>
    <property type="match status" value="1"/>
</dbReference>
<dbReference type="GO" id="GO:0070679">
    <property type="term" value="F:inositol 1,4,5 trisphosphate binding"/>
    <property type="evidence" value="ECO:0007669"/>
    <property type="project" value="TreeGrafter"/>
</dbReference>
<feature type="transmembrane region" description="Helical" evidence="11">
    <location>
        <begin position="559"/>
        <end position="584"/>
    </location>
</feature>
<dbReference type="PANTHER" id="PTHR10117">
    <property type="entry name" value="TRANSIENT RECEPTOR POTENTIAL CHANNEL"/>
    <property type="match status" value="1"/>
</dbReference>
<evidence type="ECO:0000256" key="5">
    <source>
        <dbReference type="ARBA" id="ARBA00022989"/>
    </source>
</evidence>
<keyword evidence="4" id="KW-0677">Repeat</keyword>
<comment type="caution">
    <text evidence="13">The sequence shown here is derived from an EMBL/GenBank/DDBJ whole genome shotgun (WGS) entry which is preliminary data.</text>
</comment>
<evidence type="ECO:0000256" key="4">
    <source>
        <dbReference type="ARBA" id="ARBA00022737"/>
    </source>
</evidence>
<feature type="transmembrane region" description="Helical" evidence="11">
    <location>
        <begin position="470"/>
        <end position="491"/>
    </location>
</feature>
<dbReference type="EMBL" id="CAJHNH020001558">
    <property type="protein sequence ID" value="CAG5123591.1"/>
    <property type="molecule type" value="Genomic_DNA"/>
</dbReference>
<dbReference type="GO" id="GO:0005886">
    <property type="term" value="C:plasma membrane"/>
    <property type="evidence" value="ECO:0007669"/>
    <property type="project" value="TreeGrafter"/>
</dbReference>
<comment type="subcellular location">
    <subcellularLocation>
        <location evidence="1">Membrane</location>
        <topology evidence="1">Multi-pass membrane protein</topology>
    </subcellularLocation>
</comment>
<accession>A0A8S3Z941</accession>
<keyword evidence="2" id="KW-0813">Transport</keyword>
<organism evidence="13 14">
    <name type="scientific">Candidula unifasciata</name>
    <dbReference type="NCBI Taxonomy" id="100452"/>
    <lineage>
        <taxon>Eukaryota</taxon>
        <taxon>Metazoa</taxon>
        <taxon>Spiralia</taxon>
        <taxon>Lophotrochozoa</taxon>
        <taxon>Mollusca</taxon>
        <taxon>Gastropoda</taxon>
        <taxon>Heterobranchia</taxon>
        <taxon>Euthyneura</taxon>
        <taxon>Panpulmonata</taxon>
        <taxon>Eupulmonata</taxon>
        <taxon>Stylommatophora</taxon>
        <taxon>Helicina</taxon>
        <taxon>Helicoidea</taxon>
        <taxon>Geomitridae</taxon>
        <taxon>Candidula</taxon>
    </lineage>
</organism>
<protein>
    <recommendedName>
        <fullName evidence="12">Transient receptor ion channel domain-containing protein</fullName>
    </recommendedName>
</protein>
<keyword evidence="14" id="KW-1185">Reference proteome</keyword>
<dbReference type="SMART" id="SM00248">
    <property type="entry name" value="ANK"/>
    <property type="match status" value="2"/>
</dbReference>
<evidence type="ECO:0000313" key="14">
    <source>
        <dbReference type="Proteomes" id="UP000678393"/>
    </source>
</evidence>
<dbReference type="GO" id="GO:0034703">
    <property type="term" value="C:cation channel complex"/>
    <property type="evidence" value="ECO:0007669"/>
    <property type="project" value="TreeGrafter"/>
</dbReference>
<dbReference type="Proteomes" id="UP000678393">
    <property type="component" value="Unassembled WGS sequence"/>
</dbReference>
<dbReference type="AlphaFoldDB" id="A0A8S3Z941"/>
<evidence type="ECO:0000313" key="13">
    <source>
        <dbReference type="EMBL" id="CAG5123591.1"/>
    </source>
</evidence>
<dbReference type="InterPro" id="IPR013555">
    <property type="entry name" value="TRP_dom"/>
</dbReference>
<keyword evidence="6 10" id="KW-0040">ANK repeat</keyword>
<keyword evidence="5 11" id="KW-1133">Transmembrane helix</keyword>
<feature type="transmembrane region" description="Helical" evidence="11">
    <location>
        <begin position="351"/>
        <end position="371"/>
    </location>
</feature>
<feature type="domain" description="Transient receptor ion channel" evidence="12">
    <location>
        <begin position="197"/>
        <end position="259"/>
    </location>
</feature>
<evidence type="ECO:0000256" key="1">
    <source>
        <dbReference type="ARBA" id="ARBA00004141"/>
    </source>
</evidence>
<dbReference type="PANTHER" id="PTHR10117:SF54">
    <property type="entry name" value="TRANSIENT RECEPTOR POTENTIAL-GAMMA PROTEIN"/>
    <property type="match status" value="1"/>
</dbReference>
<dbReference type="PROSITE" id="PS50297">
    <property type="entry name" value="ANK_REP_REGION"/>
    <property type="match status" value="1"/>
</dbReference>
<dbReference type="GO" id="GO:0051480">
    <property type="term" value="P:regulation of cytosolic calcium ion concentration"/>
    <property type="evidence" value="ECO:0007669"/>
    <property type="project" value="TreeGrafter"/>
</dbReference>
<dbReference type="Gene3D" id="1.25.40.20">
    <property type="entry name" value="Ankyrin repeat-containing domain"/>
    <property type="match status" value="1"/>
</dbReference>
<dbReference type="PROSITE" id="PS50088">
    <property type="entry name" value="ANK_REPEAT"/>
    <property type="match status" value="1"/>
</dbReference>
<feature type="repeat" description="ANK" evidence="10">
    <location>
        <begin position="91"/>
        <end position="118"/>
    </location>
</feature>
<dbReference type="OrthoDB" id="2373987at2759"/>